<evidence type="ECO:0000313" key="11">
    <source>
        <dbReference type="EMBL" id="SFH70262.1"/>
    </source>
</evidence>
<dbReference type="AlphaFoldDB" id="A0A1I3C6U9"/>
<evidence type="ECO:0000313" key="12">
    <source>
        <dbReference type="Proteomes" id="UP000183635"/>
    </source>
</evidence>
<dbReference type="PANTHER" id="PTHR21060:SF21">
    <property type="entry name" value="ACETATE KINASE"/>
    <property type="match status" value="1"/>
</dbReference>
<keyword evidence="7 9" id="KW-0067">ATP-binding</keyword>
<dbReference type="OrthoDB" id="9802453at2"/>
<accession>A0A1I3C6U9</accession>
<organism evidence="11 12">
    <name type="scientific">Paracoccus aminovorans</name>
    <dbReference type="NCBI Taxonomy" id="34004"/>
    <lineage>
        <taxon>Bacteria</taxon>
        <taxon>Pseudomonadati</taxon>
        <taxon>Pseudomonadota</taxon>
        <taxon>Alphaproteobacteria</taxon>
        <taxon>Rhodobacterales</taxon>
        <taxon>Paracoccaceae</taxon>
        <taxon>Paracoccus</taxon>
    </lineage>
</organism>
<comment type="subunit">
    <text evidence="9">Homodimer.</text>
</comment>
<evidence type="ECO:0000256" key="6">
    <source>
        <dbReference type="ARBA" id="ARBA00022777"/>
    </source>
</evidence>
<evidence type="ECO:0000256" key="10">
    <source>
        <dbReference type="RuleBase" id="RU003835"/>
    </source>
</evidence>
<keyword evidence="5 9" id="KW-0547">Nucleotide-binding</keyword>
<feature type="binding site" evidence="9">
    <location>
        <position position="88"/>
    </location>
    <ligand>
        <name>substrate</name>
    </ligand>
</feature>
<sequence>MIPTILTLNAGSSSLKFRVFARDGLALLARGAVSRIGGAAELTATLTGAPQTRRALPPGADHAAALQALLDFIDAHDDGWSMQAVAHRIVHGGTEYDRATLVTPQVLEDLRTLIPLAPLHQPHGLAAIAASRRLVGDVPDVVCFDTAFHVGRDPLFTHFALPPEYHDRGVRRYGFHGLSYQWLSQVLAEQHPDLHRGRVVAAHLGNGASLCAMRAGRSVDTTMGMTAVDGVPMGTRSGAVDPGAILLLQRSFGMAPEEIEDLIYNRSGLMGLSGRSNDVAALLADGTEASRFALDFFAMKCAQAAAALAVSLGGIDAMVFTGGIGENATPVRAAILRRMAPLGRFRTLVIPANEECMMAQQAIALIEPGGPKPTAAQCCGT</sequence>
<dbReference type="InterPro" id="IPR043129">
    <property type="entry name" value="ATPase_NBD"/>
</dbReference>
<dbReference type="InterPro" id="IPR023865">
    <property type="entry name" value="Aliphatic_acid_kinase_CS"/>
</dbReference>
<dbReference type="NCBIfam" id="TIGR00016">
    <property type="entry name" value="ackA"/>
    <property type="match status" value="1"/>
</dbReference>
<dbReference type="PROSITE" id="PS01075">
    <property type="entry name" value="ACETATE_KINASE_1"/>
    <property type="match status" value="1"/>
</dbReference>
<dbReference type="Proteomes" id="UP000183635">
    <property type="component" value="Unassembled WGS sequence"/>
</dbReference>
<dbReference type="InterPro" id="IPR000890">
    <property type="entry name" value="Aliphatic_acid_kin_short-chain"/>
</dbReference>
<dbReference type="PRINTS" id="PR00471">
    <property type="entry name" value="ACETATEKNASE"/>
</dbReference>
<keyword evidence="3 9" id="KW-0808">Transferase</keyword>
<feature type="binding site" evidence="9">
    <location>
        <position position="354"/>
    </location>
    <ligand>
        <name>Mg(2+)</name>
        <dbReference type="ChEBI" id="CHEBI:18420"/>
    </ligand>
</feature>
<protein>
    <recommendedName>
        <fullName evidence="9">Acetate kinase</fullName>
        <ecNumber evidence="9">2.7.2.1</ecNumber>
    </recommendedName>
    <alternativeName>
        <fullName evidence="9">Acetokinase</fullName>
    </alternativeName>
</protein>
<comment type="subcellular location">
    <subcellularLocation>
        <location evidence="9">Cytoplasm</location>
    </subcellularLocation>
</comment>
<feature type="active site" description="Proton donor/acceptor" evidence="9">
    <location>
        <position position="145"/>
    </location>
</feature>
<feature type="binding site" evidence="9">
    <location>
        <begin position="203"/>
        <end position="207"/>
    </location>
    <ligand>
        <name>ATP</name>
        <dbReference type="ChEBI" id="CHEBI:30616"/>
    </ligand>
</feature>
<dbReference type="GO" id="GO:0005829">
    <property type="term" value="C:cytosol"/>
    <property type="evidence" value="ECO:0007669"/>
    <property type="project" value="TreeGrafter"/>
</dbReference>
<comment type="caution">
    <text evidence="9">Lacks conserved residue(s) required for the propagation of feature annotation.</text>
</comment>
<evidence type="ECO:0000256" key="9">
    <source>
        <dbReference type="HAMAP-Rule" id="MF_00020"/>
    </source>
</evidence>
<dbReference type="RefSeq" id="WP_074969248.1">
    <property type="nucleotide sequence ID" value="NZ_CBCRYP010000029.1"/>
</dbReference>
<dbReference type="HAMAP" id="MF_00020">
    <property type="entry name" value="Acetate_kinase"/>
    <property type="match status" value="1"/>
</dbReference>
<proteinExistence type="inferred from homology"/>
<evidence type="ECO:0000256" key="5">
    <source>
        <dbReference type="ARBA" id="ARBA00022741"/>
    </source>
</evidence>
<comment type="similarity">
    <text evidence="1 9 10">Belongs to the acetokinase family.</text>
</comment>
<feature type="binding site" evidence="9">
    <location>
        <begin position="323"/>
        <end position="327"/>
    </location>
    <ligand>
        <name>ATP</name>
        <dbReference type="ChEBI" id="CHEBI:30616"/>
    </ligand>
</feature>
<keyword evidence="4 9" id="KW-0479">Metal-binding</keyword>
<dbReference type="EC" id="2.7.2.1" evidence="9"/>
<dbReference type="GO" id="GO:0005524">
    <property type="term" value="F:ATP binding"/>
    <property type="evidence" value="ECO:0007669"/>
    <property type="project" value="UniProtKB-KW"/>
</dbReference>
<dbReference type="Gene3D" id="3.30.420.40">
    <property type="match status" value="2"/>
</dbReference>
<evidence type="ECO:0000256" key="4">
    <source>
        <dbReference type="ARBA" id="ARBA00022723"/>
    </source>
</evidence>
<evidence type="ECO:0000256" key="1">
    <source>
        <dbReference type="ARBA" id="ARBA00008748"/>
    </source>
</evidence>
<dbReference type="UniPathway" id="UPA00340">
    <property type="reaction ID" value="UER00458"/>
</dbReference>
<dbReference type="GO" id="GO:0000287">
    <property type="term" value="F:magnesium ion binding"/>
    <property type="evidence" value="ECO:0007669"/>
    <property type="project" value="UniProtKB-UniRule"/>
</dbReference>
<gene>
    <name evidence="9" type="primary">ackA</name>
    <name evidence="11" type="ORF">SAMN04488021_12838</name>
</gene>
<dbReference type="Pfam" id="PF00871">
    <property type="entry name" value="Acetate_kinase"/>
    <property type="match status" value="1"/>
</dbReference>
<evidence type="ECO:0000256" key="7">
    <source>
        <dbReference type="ARBA" id="ARBA00022840"/>
    </source>
</evidence>
<feature type="binding site" evidence="9">
    <location>
        <position position="9"/>
    </location>
    <ligand>
        <name>Mg(2+)</name>
        <dbReference type="ChEBI" id="CHEBI:18420"/>
    </ligand>
</feature>
<dbReference type="STRING" id="34004.SAMN04488021_12838"/>
<evidence type="ECO:0000256" key="3">
    <source>
        <dbReference type="ARBA" id="ARBA00022679"/>
    </source>
</evidence>
<comment type="cofactor">
    <cofactor evidence="9">
        <name>Mg(2+)</name>
        <dbReference type="ChEBI" id="CHEBI:18420"/>
    </cofactor>
    <cofactor evidence="9">
        <name>Mn(2+)</name>
        <dbReference type="ChEBI" id="CHEBI:29035"/>
    </cofactor>
    <text evidence="9">Mg(2+). Can also accept Mn(2+).</text>
</comment>
<dbReference type="SUPFAM" id="SSF53067">
    <property type="entry name" value="Actin-like ATPase domain"/>
    <property type="match status" value="2"/>
</dbReference>
<keyword evidence="6 9" id="KW-0418">Kinase</keyword>
<name>A0A1I3C6U9_9RHOB</name>
<evidence type="ECO:0000256" key="8">
    <source>
        <dbReference type="ARBA" id="ARBA00022842"/>
    </source>
</evidence>
<dbReference type="EMBL" id="FOPU01000028">
    <property type="protein sequence ID" value="SFH70262.1"/>
    <property type="molecule type" value="Genomic_DNA"/>
</dbReference>
<reference evidence="11 12" key="1">
    <citation type="submission" date="2016-10" db="EMBL/GenBank/DDBJ databases">
        <authorList>
            <person name="de Groot N.N."/>
        </authorList>
    </citation>
    <scope>NUCLEOTIDE SEQUENCE [LARGE SCALE GENOMIC DNA]</scope>
    <source>
        <strain evidence="11 12">DSM 8537</strain>
    </source>
</reference>
<dbReference type="PIRSF" id="PIRSF000722">
    <property type="entry name" value="Acetate_prop_kin"/>
    <property type="match status" value="1"/>
</dbReference>
<evidence type="ECO:0000256" key="2">
    <source>
        <dbReference type="ARBA" id="ARBA00022490"/>
    </source>
</evidence>
<keyword evidence="8 9" id="KW-0460">Magnesium</keyword>
<dbReference type="InterPro" id="IPR004372">
    <property type="entry name" value="Ac/propionate_kinase"/>
</dbReference>
<dbReference type="GO" id="GO:0006085">
    <property type="term" value="P:acetyl-CoA biosynthetic process"/>
    <property type="evidence" value="ECO:0007669"/>
    <property type="project" value="UniProtKB-UniRule"/>
</dbReference>
<dbReference type="GO" id="GO:0008776">
    <property type="term" value="F:acetate kinase activity"/>
    <property type="evidence" value="ECO:0007669"/>
    <property type="project" value="UniProtKB-UniRule"/>
</dbReference>
<comment type="catalytic activity">
    <reaction evidence="9">
        <text>acetate + ATP = acetyl phosphate + ADP</text>
        <dbReference type="Rhea" id="RHEA:11352"/>
        <dbReference type="ChEBI" id="CHEBI:22191"/>
        <dbReference type="ChEBI" id="CHEBI:30089"/>
        <dbReference type="ChEBI" id="CHEBI:30616"/>
        <dbReference type="ChEBI" id="CHEBI:456216"/>
        <dbReference type="EC" id="2.7.2.1"/>
    </reaction>
</comment>
<comment type="function">
    <text evidence="9">Catalyzes the formation of acetyl phosphate from acetate and ATP. Can also catalyze the reverse reaction.</text>
</comment>
<dbReference type="PROSITE" id="PS01076">
    <property type="entry name" value="ACETATE_KINASE_2"/>
    <property type="match status" value="1"/>
</dbReference>
<feature type="binding site" evidence="9">
    <location>
        <position position="16"/>
    </location>
    <ligand>
        <name>ATP</name>
        <dbReference type="ChEBI" id="CHEBI:30616"/>
    </ligand>
</feature>
<dbReference type="PANTHER" id="PTHR21060">
    <property type="entry name" value="ACETATE KINASE"/>
    <property type="match status" value="1"/>
</dbReference>
<keyword evidence="2 9" id="KW-0963">Cytoplasm</keyword>
<feature type="site" description="Transition state stabilizer" evidence="9">
    <location>
        <position position="176"/>
    </location>
</feature>
<feature type="site" description="Transition state stabilizer" evidence="9">
    <location>
        <position position="236"/>
    </location>
</feature>
<dbReference type="GO" id="GO:0006083">
    <property type="term" value="P:acetate metabolic process"/>
    <property type="evidence" value="ECO:0007669"/>
    <property type="project" value="TreeGrafter"/>
</dbReference>
<keyword evidence="12" id="KW-1185">Reference proteome</keyword>
<comment type="pathway">
    <text evidence="9">Metabolic intermediate biosynthesis; acetyl-CoA biosynthesis; acetyl-CoA from acetate: step 1/2.</text>
</comment>